<evidence type="ECO:0000313" key="2">
    <source>
        <dbReference type="EMBL" id="KAH9591896.1"/>
    </source>
</evidence>
<reference evidence="2" key="3">
    <citation type="submission" date="2021-06" db="EMBL/GenBank/DDBJ databases">
        <title>Chromosome-level genome assembly for S. haematobium.</title>
        <authorList>
            <person name="Stroehlein A.J."/>
        </authorList>
    </citation>
    <scope>NUCLEOTIDE SEQUENCE</scope>
</reference>
<organism evidence="3">
    <name type="scientific">Schistosoma haematobium</name>
    <name type="common">Blood fluke</name>
    <dbReference type="NCBI Taxonomy" id="6185"/>
    <lineage>
        <taxon>Eukaryota</taxon>
        <taxon>Metazoa</taxon>
        <taxon>Spiralia</taxon>
        <taxon>Lophotrochozoa</taxon>
        <taxon>Platyhelminthes</taxon>
        <taxon>Trematoda</taxon>
        <taxon>Digenea</taxon>
        <taxon>Strigeidida</taxon>
        <taxon>Schistosomatoidea</taxon>
        <taxon>Schistosomatidae</taxon>
        <taxon>Schistosoma</taxon>
    </lineage>
</organism>
<dbReference type="KEGG" id="shx:MS3_00004009"/>
<dbReference type="EMBL" id="AMPZ03000002">
    <property type="protein sequence ID" value="KAH9591896.1"/>
    <property type="molecule type" value="Genomic_DNA"/>
</dbReference>
<gene>
    <name evidence="2" type="ORF">MS3_00004009</name>
    <name evidence="3" type="ORF">MS3_04253</name>
</gene>
<dbReference type="Proteomes" id="UP000471633">
    <property type="component" value="Unassembled WGS sequence"/>
</dbReference>
<sequence>MDHPEPISKRPIEIPQCRKGFNLDEAKNFIDQIMEVFRSLDDMTDLRSMYETGKQLSRSYFDCHTYRLELAQYLTNCDYPAFASKMMKKLNNMGVFKNDDIWFSSFYFYNTTWNFSDIWPEFATALAIAGLPNLLNLNIGHQPYLENLSSKNVYYLIKASLSIIHNIARVPGNTHYFASESVRQALLHLAQREEEFLRCVSTLCLAHIITESEIHLITDISNGGIDLLRILFGYVTSARVSEKRRCHGFQVLELLSSVAALSVLDPVKANLLSSPVNVNLIAGTNNNQSTEHSMTCLSLLKELIETALLPNSSPVSVREAEEAVRILWNTVFDSSICTGVLQIQLTSWLSDTMANHAVALQTYKSLSRAIESINWQLNTCISKNSKNEPTECGPVLLCFSPSNRIAVNRVADRLRDAGIMLNSIPFGPEVIPSVDASATGLTMCAANATNHAQWVESIEQASVMIAFLSDSFRLSPGCRWEVEHFSSFYTNVYSKPIIPVILQPKFKLTGWLNRLISQHPIDFNGKRDPEASYDALISQVKEFYGEAKKRAEAAALVAAQHQLSIDAKKHLTTSGDTGFPGIPNSDVTLNHVNASPAVSSRGSLGPSPGIKREDPIHLSNQIGLQKICNQNMIPVQSNITSRPLATNAWRHAIRPSVRNWSTCKVASWLKFRGLGHVPSQIAGGIDGVLLSQLAGLRIWAPEYFTHCLRSELGLGFADSLRFLEALDELAPEDSDGHDVEDVDDCVDGRPHLGNHDGASSRA</sequence>
<dbReference type="CTD" id="24591805"/>
<proteinExistence type="predicted"/>
<dbReference type="GeneID" id="24591805"/>
<evidence type="ECO:0000256" key="1">
    <source>
        <dbReference type="SAM" id="MobiDB-lite"/>
    </source>
</evidence>
<dbReference type="PANTHER" id="PTHR46270:SF2">
    <property type="entry name" value="TIR DOMAIN-CONTAINING PROTEIN"/>
    <property type="match status" value="1"/>
</dbReference>
<dbReference type="SUPFAM" id="SSF52200">
    <property type="entry name" value="Toll/Interleukin receptor TIR domain"/>
    <property type="match status" value="1"/>
</dbReference>
<dbReference type="RefSeq" id="XP_012795749.1">
    <property type="nucleotide sequence ID" value="XM_012940295.3"/>
</dbReference>
<protein>
    <recommendedName>
        <fullName evidence="5">TIR domain-containing protein</fullName>
    </recommendedName>
</protein>
<dbReference type="InterPro" id="IPR016024">
    <property type="entry name" value="ARM-type_fold"/>
</dbReference>
<evidence type="ECO:0000313" key="3">
    <source>
        <dbReference type="EMBL" id="KGB35984.1"/>
    </source>
</evidence>
<evidence type="ECO:0008006" key="5">
    <source>
        <dbReference type="Google" id="ProtNLM"/>
    </source>
</evidence>
<dbReference type="OrthoDB" id="2148946at2759"/>
<dbReference type="SUPFAM" id="SSF48371">
    <property type="entry name" value="ARM repeat"/>
    <property type="match status" value="1"/>
</dbReference>
<reference evidence="2" key="4">
    <citation type="journal article" date="2022" name="PLoS Pathog.">
        <title>Chromosome-level genome of Schistosoma haematobium underpins genome-wide explorations of molecular variation.</title>
        <authorList>
            <person name="Stroehlein A.J."/>
            <person name="Korhonen P.K."/>
            <person name="Lee V.V."/>
            <person name="Ralph S.A."/>
            <person name="Mentink-Kane M."/>
            <person name="You H."/>
            <person name="McManus D.P."/>
            <person name="Tchuente L.T."/>
            <person name="Stothard J.R."/>
            <person name="Kaur P."/>
            <person name="Dudchenko O."/>
            <person name="Aiden E.L."/>
            <person name="Yang B."/>
            <person name="Yang H."/>
            <person name="Emery A.M."/>
            <person name="Webster B.L."/>
            <person name="Brindley P.J."/>
            <person name="Rollinson D."/>
            <person name="Chang B.C.H."/>
            <person name="Gasser R.B."/>
            <person name="Young N.D."/>
        </authorList>
    </citation>
    <scope>NUCLEOTIDE SEQUENCE</scope>
</reference>
<keyword evidence="4" id="KW-1185">Reference proteome</keyword>
<dbReference type="EMBL" id="KL250734">
    <property type="protein sequence ID" value="KGB35984.1"/>
    <property type="molecule type" value="Genomic_DNA"/>
</dbReference>
<reference evidence="2" key="2">
    <citation type="journal article" date="2019" name="Gigascience">
        <title>High-quality Schistosoma haematobium genome achieved by single-molecule and long-range sequencing.</title>
        <authorList>
            <person name="Stroehlein A.J."/>
            <person name="Korhonen P.K."/>
            <person name="Chong T.M."/>
            <person name="Lim Y.L."/>
            <person name="Chan K.G."/>
            <person name="Webster B."/>
            <person name="Rollinson D."/>
            <person name="Brindley P.J."/>
            <person name="Gasser R.B."/>
            <person name="Young N.D."/>
        </authorList>
    </citation>
    <scope>NUCLEOTIDE SEQUENCE</scope>
</reference>
<feature type="region of interest" description="Disordered" evidence="1">
    <location>
        <begin position="732"/>
        <end position="762"/>
    </location>
</feature>
<evidence type="ECO:0000313" key="4">
    <source>
        <dbReference type="Proteomes" id="UP000471633"/>
    </source>
</evidence>
<reference evidence="3" key="1">
    <citation type="journal article" date="2012" name="Nat. Genet.">
        <title>Whole-genome sequence of Schistosoma haematobium.</title>
        <authorList>
            <person name="Young N.D."/>
            <person name="Jex A.R."/>
            <person name="Li B."/>
            <person name="Liu S."/>
            <person name="Yang L."/>
            <person name="Xiong Z."/>
            <person name="Li Y."/>
            <person name="Cantacessi C."/>
            <person name="Hall R.S."/>
            <person name="Xu X."/>
            <person name="Chen F."/>
            <person name="Wu X."/>
            <person name="Zerlotini A."/>
            <person name="Oliveira G."/>
            <person name="Hofmann A."/>
            <person name="Zhang G."/>
            <person name="Fang X."/>
            <person name="Kang Y."/>
            <person name="Campbell B.E."/>
            <person name="Loukas A."/>
            <person name="Ranganathan S."/>
            <person name="Rollinson D."/>
            <person name="Rinaldi G."/>
            <person name="Brindley P.J."/>
            <person name="Yang H."/>
            <person name="Wang J."/>
            <person name="Wang J."/>
            <person name="Gasser R.B."/>
        </authorList>
    </citation>
    <scope>NUCLEOTIDE SEQUENCE [LARGE SCALE GENOMIC DNA]</scope>
</reference>
<dbReference type="PANTHER" id="PTHR46270">
    <property type="entry name" value="ARMADILLO-TYPE FOLD-RELATED"/>
    <property type="match status" value="1"/>
</dbReference>
<dbReference type="AlphaFoldDB" id="A0A094ZSC3"/>
<name>A0A094ZSC3_SCHHA</name>
<accession>A0A094ZSC3</accession>
<dbReference type="InterPro" id="IPR035897">
    <property type="entry name" value="Toll_tir_struct_dom_sf"/>
</dbReference>